<organism evidence="1 2">
    <name type="scientific">Macroventuria anomochaeta</name>
    <dbReference type="NCBI Taxonomy" id="301207"/>
    <lineage>
        <taxon>Eukaryota</taxon>
        <taxon>Fungi</taxon>
        <taxon>Dikarya</taxon>
        <taxon>Ascomycota</taxon>
        <taxon>Pezizomycotina</taxon>
        <taxon>Dothideomycetes</taxon>
        <taxon>Pleosporomycetidae</taxon>
        <taxon>Pleosporales</taxon>
        <taxon>Pleosporineae</taxon>
        <taxon>Didymellaceae</taxon>
        <taxon>Macroventuria</taxon>
    </lineage>
</organism>
<name>A0ACB6RZ04_9PLEO</name>
<sequence length="185" mass="20419">MIRFAARRPHQTAESITGDDGPQVAKINPVANGLNVALSEFGIEVDPQLLTVPGRILQAPGLQYRTKSTRPIGGAWSLDPRSFGDRPFRLVAKPLASWNTLAINSGNRDTIMGGPTAVKQHLEQFRLALQSYGLNPEPAQQPALINVSFQDLNNKDFVKIKKQVFDARKIQFKAKPNFLSCSSQR</sequence>
<evidence type="ECO:0000313" key="1">
    <source>
        <dbReference type="EMBL" id="KAF2626107.1"/>
    </source>
</evidence>
<dbReference type="EMBL" id="MU006722">
    <property type="protein sequence ID" value="KAF2626107.1"/>
    <property type="molecule type" value="Genomic_DNA"/>
</dbReference>
<reference evidence="1" key="1">
    <citation type="journal article" date="2020" name="Stud. Mycol.">
        <title>101 Dothideomycetes genomes: a test case for predicting lifestyles and emergence of pathogens.</title>
        <authorList>
            <person name="Haridas S."/>
            <person name="Albert R."/>
            <person name="Binder M."/>
            <person name="Bloem J."/>
            <person name="Labutti K."/>
            <person name="Salamov A."/>
            <person name="Andreopoulos B."/>
            <person name="Baker S."/>
            <person name="Barry K."/>
            <person name="Bills G."/>
            <person name="Bluhm B."/>
            <person name="Cannon C."/>
            <person name="Castanera R."/>
            <person name="Culley D."/>
            <person name="Daum C."/>
            <person name="Ezra D."/>
            <person name="Gonzalez J."/>
            <person name="Henrissat B."/>
            <person name="Kuo A."/>
            <person name="Liang C."/>
            <person name="Lipzen A."/>
            <person name="Lutzoni F."/>
            <person name="Magnuson J."/>
            <person name="Mondo S."/>
            <person name="Nolan M."/>
            <person name="Ohm R."/>
            <person name="Pangilinan J."/>
            <person name="Park H.-J."/>
            <person name="Ramirez L."/>
            <person name="Alfaro M."/>
            <person name="Sun H."/>
            <person name="Tritt A."/>
            <person name="Yoshinaga Y."/>
            <person name="Zwiers L.-H."/>
            <person name="Turgeon B."/>
            <person name="Goodwin S."/>
            <person name="Spatafora J."/>
            <person name="Crous P."/>
            <person name="Grigoriev I."/>
        </authorList>
    </citation>
    <scope>NUCLEOTIDE SEQUENCE</scope>
    <source>
        <strain evidence="1">CBS 525.71</strain>
    </source>
</reference>
<evidence type="ECO:0000313" key="2">
    <source>
        <dbReference type="Proteomes" id="UP000799754"/>
    </source>
</evidence>
<gene>
    <name evidence="1" type="ORF">BU25DRAFT_101381</name>
</gene>
<dbReference type="Proteomes" id="UP000799754">
    <property type="component" value="Unassembled WGS sequence"/>
</dbReference>
<keyword evidence="2" id="KW-1185">Reference proteome</keyword>
<protein>
    <submittedName>
        <fullName evidence="1">Uncharacterized protein</fullName>
    </submittedName>
</protein>
<accession>A0ACB6RZ04</accession>
<comment type="caution">
    <text evidence="1">The sequence shown here is derived from an EMBL/GenBank/DDBJ whole genome shotgun (WGS) entry which is preliminary data.</text>
</comment>
<proteinExistence type="predicted"/>